<feature type="compositionally biased region" description="Polar residues" evidence="9">
    <location>
        <begin position="441"/>
        <end position="450"/>
    </location>
</feature>
<feature type="compositionally biased region" description="Basic residues" evidence="9">
    <location>
        <begin position="800"/>
        <end position="810"/>
    </location>
</feature>
<dbReference type="Pfam" id="PF00076">
    <property type="entry name" value="RRM_1"/>
    <property type="match status" value="1"/>
</dbReference>
<feature type="compositionally biased region" description="Basic residues" evidence="9">
    <location>
        <begin position="451"/>
        <end position="468"/>
    </location>
</feature>
<feature type="zinc finger region" description="C3H1-type" evidence="8">
    <location>
        <begin position="371"/>
        <end position="401"/>
    </location>
</feature>
<dbReference type="Proteomes" id="UP000554482">
    <property type="component" value="Unassembled WGS sequence"/>
</dbReference>
<keyword evidence="1 8" id="KW-0479">Metal-binding</keyword>
<evidence type="ECO:0000259" key="10">
    <source>
        <dbReference type="PROSITE" id="PS50102"/>
    </source>
</evidence>
<keyword evidence="3 8" id="KW-0863">Zinc-finger</keyword>
<dbReference type="GO" id="GO:0089701">
    <property type="term" value="C:U2AF complex"/>
    <property type="evidence" value="ECO:0007669"/>
    <property type="project" value="InterPro"/>
</dbReference>
<dbReference type="PROSITE" id="PS50103">
    <property type="entry name" value="ZF_C3H1"/>
    <property type="match status" value="2"/>
</dbReference>
<dbReference type="GO" id="GO:0000398">
    <property type="term" value="P:mRNA splicing, via spliceosome"/>
    <property type="evidence" value="ECO:0007669"/>
    <property type="project" value="InterPro"/>
</dbReference>
<keyword evidence="13" id="KW-1185">Reference proteome</keyword>
<feature type="zinc finger region" description="C3H1-type" evidence="8">
    <location>
        <begin position="223"/>
        <end position="251"/>
    </location>
</feature>
<evidence type="ECO:0000256" key="6">
    <source>
        <dbReference type="ARBA" id="ARBA00023125"/>
    </source>
</evidence>
<evidence type="ECO:0000256" key="8">
    <source>
        <dbReference type="PROSITE-ProRule" id="PRU00723"/>
    </source>
</evidence>
<feature type="region of interest" description="Disordered" evidence="9">
    <location>
        <begin position="439"/>
        <end position="504"/>
    </location>
</feature>
<evidence type="ECO:0000256" key="5">
    <source>
        <dbReference type="ARBA" id="ARBA00022884"/>
    </source>
</evidence>
<dbReference type="GO" id="GO:0003677">
    <property type="term" value="F:DNA binding"/>
    <property type="evidence" value="ECO:0007669"/>
    <property type="project" value="UniProtKB-KW"/>
</dbReference>
<feature type="domain" description="C3H1-type" evidence="11">
    <location>
        <begin position="371"/>
        <end position="401"/>
    </location>
</feature>
<dbReference type="OrthoDB" id="423462at2759"/>
<feature type="region of interest" description="Disordered" evidence="9">
    <location>
        <begin position="1"/>
        <end position="23"/>
    </location>
</feature>
<dbReference type="SUPFAM" id="SSF54928">
    <property type="entry name" value="RNA-binding domain, RBD"/>
    <property type="match status" value="1"/>
</dbReference>
<dbReference type="InterPro" id="IPR012677">
    <property type="entry name" value="Nucleotide-bd_a/b_plait_sf"/>
</dbReference>
<feature type="compositionally biased region" description="Basic residues" evidence="9">
    <location>
        <begin position="693"/>
        <end position="702"/>
    </location>
</feature>
<feature type="compositionally biased region" description="Basic and acidic residues" evidence="9">
    <location>
        <begin position="519"/>
        <end position="544"/>
    </location>
</feature>
<dbReference type="SMART" id="SM00360">
    <property type="entry name" value="RRM"/>
    <property type="match status" value="1"/>
</dbReference>
<feature type="region of interest" description="Disordered" evidence="9">
    <location>
        <begin position="690"/>
        <end position="719"/>
    </location>
</feature>
<evidence type="ECO:0000259" key="11">
    <source>
        <dbReference type="PROSITE" id="PS50103"/>
    </source>
</evidence>
<dbReference type="InterPro" id="IPR000571">
    <property type="entry name" value="Znf_CCCH"/>
</dbReference>
<dbReference type="PRINTS" id="PR01848">
    <property type="entry name" value="U2AUXFACTOR"/>
</dbReference>
<keyword evidence="5 7" id="KW-0694">RNA-binding</keyword>
<feature type="compositionally biased region" description="Polar residues" evidence="9">
    <location>
        <begin position="619"/>
        <end position="628"/>
    </location>
</feature>
<feature type="compositionally biased region" description="Basic and acidic residues" evidence="9">
    <location>
        <begin position="104"/>
        <end position="133"/>
    </location>
</feature>
<evidence type="ECO:0000256" key="9">
    <source>
        <dbReference type="SAM" id="MobiDB-lite"/>
    </source>
</evidence>
<evidence type="ECO:0000313" key="13">
    <source>
        <dbReference type="Proteomes" id="UP000554482"/>
    </source>
</evidence>
<evidence type="ECO:0000313" key="12">
    <source>
        <dbReference type="EMBL" id="KAF5194729.1"/>
    </source>
</evidence>
<evidence type="ECO:0000256" key="2">
    <source>
        <dbReference type="ARBA" id="ARBA00022737"/>
    </source>
</evidence>
<evidence type="ECO:0000256" key="4">
    <source>
        <dbReference type="ARBA" id="ARBA00022833"/>
    </source>
</evidence>
<dbReference type="SMART" id="SM00361">
    <property type="entry name" value="RRM_1"/>
    <property type="match status" value="1"/>
</dbReference>
<comment type="caution">
    <text evidence="12">The sequence shown here is derived from an EMBL/GenBank/DDBJ whole genome shotgun (WGS) entry which is preliminary data.</text>
</comment>
<feature type="region of interest" description="Disordered" evidence="9">
    <location>
        <begin position="596"/>
        <end position="650"/>
    </location>
</feature>
<feature type="region of interest" description="Disordered" evidence="9">
    <location>
        <begin position="104"/>
        <end position="140"/>
    </location>
</feature>
<accession>A0A7J6WBJ2</accession>
<name>A0A7J6WBJ2_THATH</name>
<feature type="domain" description="C3H1-type" evidence="11">
    <location>
        <begin position="223"/>
        <end position="251"/>
    </location>
</feature>
<dbReference type="InterPro" id="IPR000504">
    <property type="entry name" value="RRM_dom"/>
</dbReference>
<dbReference type="PROSITE" id="PS50102">
    <property type="entry name" value="RRM"/>
    <property type="match status" value="1"/>
</dbReference>
<protein>
    <submittedName>
        <fullName evidence="12">Splicing factor u2af subunit-like protein</fullName>
    </submittedName>
</protein>
<dbReference type="InterPro" id="IPR003954">
    <property type="entry name" value="RRM_euk-type"/>
</dbReference>
<feature type="compositionally biased region" description="Basic residues" evidence="9">
    <location>
        <begin position="545"/>
        <end position="555"/>
    </location>
</feature>
<feature type="compositionally biased region" description="Basic and acidic residues" evidence="9">
    <location>
        <begin position="483"/>
        <end position="504"/>
    </location>
</feature>
<organism evidence="12 13">
    <name type="scientific">Thalictrum thalictroides</name>
    <name type="common">Rue-anemone</name>
    <name type="synonym">Anemone thalictroides</name>
    <dbReference type="NCBI Taxonomy" id="46969"/>
    <lineage>
        <taxon>Eukaryota</taxon>
        <taxon>Viridiplantae</taxon>
        <taxon>Streptophyta</taxon>
        <taxon>Embryophyta</taxon>
        <taxon>Tracheophyta</taxon>
        <taxon>Spermatophyta</taxon>
        <taxon>Magnoliopsida</taxon>
        <taxon>Ranunculales</taxon>
        <taxon>Ranunculaceae</taxon>
        <taxon>Thalictroideae</taxon>
        <taxon>Thalictrum</taxon>
    </lineage>
</organism>
<dbReference type="InterPro" id="IPR009145">
    <property type="entry name" value="U2AF_small"/>
</dbReference>
<dbReference type="GO" id="GO:0003723">
    <property type="term" value="F:RNA binding"/>
    <property type="evidence" value="ECO:0007669"/>
    <property type="project" value="UniProtKB-UniRule"/>
</dbReference>
<proteinExistence type="predicted"/>
<evidence type="ECO:0000256" key="7">
    <source>
        <dbReference type="PROSITE-ProRule" id="PRU00176"/>
    </source>
</evidence>
<feature type="compositionally biased region" description="Basic and acidic residues" evidence="9">
    <location>
        <begin position="636"/>
        <end position="648"/>
    </location>
</feature>
<dbReference type="PANTHER" id="PTHR12620">
    <property type="entry name" value="U2 SNRNP AUXILIARY FACTOR, SMALL SUBUNIT"/>
    <property type="match status" value="1"/>
</dbReference>
<feature type="compositionally biased region" description="Basic and acidic residues" evidence="9">
    <location>
        <begin position="556"/>
        <end position="567"/>
    </location>
</feature>
<evidence type="ECO:0000256" key="1">
    <source>
        <dbReference type="ARBA" id="ARBA00022723"/>
    </source>
</evidence>
<gene>
    <name evidence="12" type="ORF">FRX31_015689</name>
</gene>
<keyword evidence="4 8" id="KW-0862">Zinc</keyword>
<dbReference type="EMBL" id="JABWDY010018343">
    <property type="protein sequence ID" value="KAF5194729.1"/>
    <property type="molecule type" value="Genomic_DNA"/>
</dbReference>
<feature type="region of interest" description="Disordered" evidence="9">
    <location>
        <begin position="519"/>
        <end position="567"/>
    </location>
</feature>
<dbReference type="FunFam" id="3.30.70.330:FF:000318">
    <property type="entry name" value="Zinc finger CCCH domain-containing protein 5"/>
    <property type="match status" value="1"/>
</dbReference>
<feature type="compositionally biased region" description="Basic and acidic residues" evidence="9">
    <location>
        <begin position="708"/>
        <end position="719"/>
    </location>
</feature>
<dbReference type="SMART" id="SM00356">
    <property type="entry name" value="ZnF_C3H1"/>
    <property type="match status" value="2"/>
</dbReference>
<evidence type="ECO:0000256" key="3">
    <source>
        <dbReference type="ARBA" id="ARBA00022771"/>
    </source>
</evidence>
<feature type="domain" description="RRM" evidence="10">
    <location>
        <begin position="282"/>
        <end position="369"/>
    </location>
</feature>
<keyword evidence="6" id="KW-0238">DNA-binding</keyword>
<dbReference type="InterPro" id="IPR035979">
    <property type="entry name" value="RBD_domain_sf"/>
</dbReference>
<dbReference type="GO" id="GO:0008270">
    <property type="term" value="F:zinc ion binding"/>
    <property type="evidence" value="ECO:0007669"/>
    <property type="project" value="UniProtKB-KW"/>
</dbReference>
<feature type="region of interest" description="Disordered" evidence="9">
    <location>
        <begin position="780"/>
        <end position="833"/>
    </location>
</feature>
<dbReference type="Gene3D" id="3.30.70.330">
    <property type="match status" value="1"/>
</dbReference>
<sequence>MLAEAITTDRKLEEEEGEGPSESIKTLKNAGFCRIEKRKLAKKLKRKYIRKEIALKVREEEEARLNDVEEQCRLLLKEKEEAEMIERQRKEFEERESLWMERAAKKAQEEEEEAQRKLLQEESCRHQAESENELKEDDDEWEYEEGTAEVIFQGNEIIVKKKRVKVAKRRADNQQACIEDASRPTSNPLPPQSEVYGSYRNTSISDHQVFESVSQQTPNFGTEQDKAHCPFHIKTGACRFGVRCSRVHFYPDKSCTLLIKNMYSGPGLTWEQDEGLEYSCVVGYYVQNSKQYTDEEIDRSYEEFYEDVHTEFLKFGEIVNFKVCKNGSVHLRGNVYVHFKSLESAILAYQSINGRYFAGKQITCEYVGVTRWRIAICGEYMKSRLKNCSRGTVCNFIHCFRNPGGDYEWADWDNPPPKYWVKKMVALLGPSDECGYDQPKGQENWSLPRNSNKRTSKHERYYSRRSRTRDHDSLSSSDGDGPNENRDRWDTPSNLKKDSAISDKVEKLEQLEEKSKFENNRFEENVLHDHGPRDHSIKDNDRYYSHSRTHSRCHSKGQDHHISDKSVLRKYSFNEHDPYERKDKLCSHDSSRKYNYLSSRREHVTGRKKAKDNHDKQSNSENCETDSVCSHGGRSKSRDSRPNSKDVVDPCGRWETGSGLSCHDDSEKSGCPGFNDNELCQQRHWPHDQRYDKRYRKSRSRSRAPSNHSKDERYSSSESLHLKEDLHNCHGKHNSYNGHKKANISHNQDNNEILFLEESGGELDVGRLGASGLLLRESSNHCKEQHRHRSNLKKDQSKKTKDRTKRRRENTKKDENIESELVSWKQARSNSPA</sequence>
<keyword evidence="2" id="KW-0677">Repeat</keyword>
<dbReference type="AlphaFoldDB" id="A0A7J6WBJ2"/>
<reference evidence="12 13" key="1">
    <citation type="submission" date="2020-06" db="EMBL/GenBank/DDBJ databases">
        <title>Transcriptomic and genomic resources for Thalictrum thalictroides and T. hernandezii: Facilitating candidate gene discovery in an emerging model plant lineage.</title>
        <authorList>
            <person name="Arias T."/>
            <person name="Riano-Pachon D.M."/>
            <person name="Di Stilio V.S."/>
        </authorList>
    </citation>
    <scope>NUCLEOTIDE SEQUENCE [LARGE SCALE GENOMIC DNA]</scope>
    <source>
        <strain evidence="13">cv. WT478/WT964</strain>
        <tissue evidence="12">Leaves</tissue>
    </source>
</reference>